<dbReference type="InterPro" id="IPR046347">
    <property type="entry name" value="bZIP_sf"/>
</dbReference>
<dbReference type="SMART" id="SM00338">
    <property type="entry name" value="BRLZ"/>
    <property type="match status" value="1"/>
</dbReference>
<comment type="caution">
    <text evidence="3">The sequence shown here is derived from an EMBL/GenBank/DDBJ whole genome shotgun (WGS) entry which is preliminary data.</text>
</comment>
<name>A0A151NYR3_ALLMI</name>
<dbReference type="PROSITE" id="PS50217">
    <property type="entry name" value="BZIP"/>
    <property type="match status" value="1"/>
</dbReference>
<dbReference type="CTD" id="116071"/>
<proteinExistence type="predicted"/>
<gene>
    <name evidence="3" type="primary">BATF2</name>
    <name evidence="3" type="ORF">Y1Q_0023909</name>
</gene>
<dbReference type="EMBL" id="AKHW03001539">
    <property type="protein sequence ID" value="KYO41893.1"/>
    <property type="molecule type" value="Genomic_DNA"/>
</dbReference>
<keyword evidence="4" id="KW-1185">Reference proteome</keyword>
<feature type="compositionally biased region" description="Basic residues" evidence="1">
    <location>
        <begin position="27"/>
        <end position="45"/>
    </location>
</feature>
<dbReference type="GO" id="GO:0000978">
    <property type="term" value="F:RNA polymerase II cis-regulatory region sequence-specific DNA binding"/>
    <property type="evidence" value="ECO:0007669"/>
    <property type="project" value="TreeGrafter"/>
</dbReference>
<sequence>MEGTLVAWSGSSDDSQGVVDPSDTKQQRRRQRNRVAAQRSRKKHTEKADELHQHEQLEQANAGLRREIEGLQQEIKAWSQVLAQHEVSCVLGGRNLLLDLLAAPTPRPWALEGLELDVS</sequence>
<dbReference type="RefSeq" id="XP_014460241.1">
    <property type="nucleotide sequence ID" value="XM_014604755.3"/>
</dbReference>
<evidence type="ECO:0000313" key="4">
    <source>
        <dbReference type="Proteomes" id="UP000050525"/>
    </source>
</evidence>
<dbReference type="PANTHER" id="PTHR23351">
    <property type="entry name" value="FOS TRANSCRIPTION FACTOR-RELATED"/>
    <property type="match status" value="1"/>
</dbReference>
<evidence type="ECO:0000313" key="3">
    <source>
        <dbReference type="EMBL" id="KYO41893.1"/>
    </source>
</evidence>
<feature type="compositionally biased region" description="Basic and acidic residues" evidence="1">
    <location>
        <begin position="46"/>
        <end position="57"/>
    </location>
</feature>
<feature type="compositionally biased region" description="Low complexity" evidence="1">
    <location>
        <begin position="9"/>
        <end position="21"/>
    </location>
</feature>
<feature type="region of interest" description="Disordered" evidence="1">
    <location>
        <begin position="1"/>
        <end position="62"/>
    </location>
</feature>
<dbReference type="AlphaFoldDB" id="A0A151NYR3"/>
<dbReference type="GO" id="GO:0000981">
    <property type="term" value="F:DNA-binding transcription factor activity, RNA polymerase II-specific"/>
    <property type="evidence" value="ECO:0007669"/>
    <property type="project" value="TreeGrafter"/>
</dbReference>
<accession>A0A151NYR3</accession>
<dbReference type="InterPro" id="IPR004827">
    <property type="entry name" value="bZIP"/>
</dbReference>
<evidence type="ECO:0000259" key="2">
    <source>
        <dbReference type="PROSITE" id="PS50217"/>
    </source>
</evidence>
<dbReference type="PROSITE" id="PS00036">
    <property type="entry name" value="BZIP_BASIC"/>
    <property type="match status" value="1"/>
</dbReference>
<feature type="domain" description="BZIP" evidence="2">
    <location>
        <begin position="23"/>
        <end position="85"/>
    </location>
</feature>
<dbReference type="GeneID" id="102570321"/>
<protein>
    <submittedName>
        <fullName evidence="3">Basic leucine zipper transcriptional factor ATF-like 3</fullName>
    </submittedName>
</protein>
<dbReference type="InterPro" id="IPR000837">
    <property type="entry name" value="AP-1"/>
</dbReference>
<reference evidence="3 4" key="1">
    <citation type="journal article" date="2012" name="Genome Biol.">
        <title>Sequencing three crocodilian genomes to illuminate the evolution of archosaurs and amniotes.</title>
        <authorList>
            <person name="St John J.A."/>
            <person name="Braun E.L."/>
            <person name="Isberg S.R."/>
            <person name="Miles L.G."/>
            <person name="Chong A.Y."/>
            <person name="Gongora J."/>
            <person name="Dalzell P."/>
            <person name="Moran C."/>
            <person name="Bed'hom B."/>
            <person name="Abzhanov A."/>
            <person name="Burgess S.C."/>
            <person name="Cooksey A.M."/>
            <person name="Castoe T.A."/>
            <person name="Crawford N.G."/>
            <person name="Densmore L.D."/>
            <person name="Drew J.C."/>
            <person name="Edwards S.V."/>
            <person name="Faircloth B.C."/>
            <person name="Fujita M.K."/>
            <person name="Greenwold M.J."/>
            <person name="Hoffmann F.G."/>
            <person name="Howard J.M."/>
            <person name="Iguchi T."/>
            <person name="Janes D.E."/>
            <person name="Khan S.Y."/>
            <person name="Kohno S."/>
            <person name="de Koning A.J."/>
            <person name="Lance S.L."/>
            <person name="McCarthy F.M."/>
            <person name="McCormack J.E."/>
            <person name="Merchant M.E."/>
            <person name="Peterson D.G."/>
            <person name="Pollock D.D."/>
            <person name="Pourmand N."/>
            <person name="Raney B.J."/>
            <person name="Roessler K.A."/>
            <person name="Sanford J.R."/>
            <person name="Sawyer R.H."/>
            <person name="Schmidt C.J."/>
            <person name="Triplett E.W."/>
            <person name="Tuberville T.D."/>
            <person name="Venegas-Anaya M."/>
            <person name="Howard J.T."/>
            <person name="Jarvis E.D."/>
            <person name="Guillette L.J.Jr."/>
            <person name="Glenn T.C."/>
            <person name="Green R.E."/>
            <person name="Ray D.A."/>
        </authorList>
    </citation>
    <scope>NUCLEOTIDE SEQUENCE [LARGE SCALE GENOMIC DNA]</scope>
    <source>
        <strain evidence="3">KSC_2009_1</strain>
    </source>
</reference>
<dbReference type="GO" id="GO:0005634">
    <property type="term" value="C:nucleus"/>
    <property type="evidence" value="ECO:0007669"/>
    <property type="project" value="TreeGrafter"/>
</dbReference>
<dbReference type="SUPFAM" id="SSF57959">
    <property type="entry name" value="Leucine zipper domain"/>
    <property type="match status" value="1"/>
</dbReference>
<dbReference type="Proteomes" id="UP000050525">
    <property type="component" value="Unassembled WGS sequence"/>
</dbReference>
<evidence type="ECO:0000256" key="1">
    <source>
        <dbReference type="SAM" id="MobiDB-lite"/>
    </source>
</evidence>
<dbReference type="Gene3D" id="1.20.5.170">
    <property type="match status" value="1"/>
</dbReference>
<dbReference type="PANTHER" id="PTHR23351:SF11">
    <property type="entry name" value="BASIC LEUCINE ZIPPER TRANSCRIPTIONAL FACTOR ATF-LIKE 2"/>
    <property type="match status" value="1"/>
</dbReference>
<organism evidence="3 4">
    <name type="scientific">Alligator mississippiensis</name>
    <name type="common">American alligator</name>
    <dbReference type="NCBI Taxonomy" id="8496"/>
    <lineage>
        <taxon>Eukaryota</taxon>
        <taxon>Metazoa</taxon>
        <taxon>Chordata</taxon>
        <taxon>Craniata</taxon>
        <taxon>Vertebrata</taxon>
        <taxon>Euteleostomi</taxon>
        <taxon>Archelosauria</taxon>
        <taxon>Archosauria</taxon>
        <taxon>Crocodylia</taxon>
        <taxon>Alligatoridae</taxon>
        <taxon>Alligatorinae</taxon>
        <taxon>Alligator</taxon>
    </lineage>
</organism>
<dbReference type="Pfam" id="PF00170">
    <property type="entry name" value="bZIP_1"/>
    <property type="match status" value="1"/>
</dbReference>